<dbReference type="AlphaFoldDB" id="K7QZX4"/>
<dbReference type="SUPFAM" id="SSF64397">
    <property type="entry name" value="Hsp33 domain"/>
    <property type="match status" value="1"/>
</dbReference>
<proteinExistence type="inferred from homology"/>
<evidence type="ECO:0000313" key="7">
    <source>
        <dbReference type="EMBL" id="AFV76555.1"/>
    </source>
</evidence>
<comment type="similarity">
    <text evidence="6">Belongs to the HSP33 family.</text>
</comment>
<dbReference type="PIRSF" id="PIRSF005261">
    <property type="entry name" value="Heat_shock_Hsp33"/>
    <property type="match status" value="1"/>
</dbReference>
<dbReference type="GO" id="GO:0005737">
    <property type="term" value="C:cytoplasm"/>
    <property type="evidence" value="ECO:0007669"/>
    <property type="project" value="UniProtKB-SubCell"/>
</dbReference>
<comment type="PTM">
    <text evidence="6">Under oxidizing conditions two disulfide bonds are formed involving the reactive cysteines. Under reducing conditions zinc is bound to the reactive cysteines and the protein is inactive.</text>
</comment>
<dbReference type="InterPro" id="IPR016154">
    <property type="entry name" value="Heat_shock_Hsp33_C"/>
</dbReference>
<dbReference type="eggNOG" id="COG1281">
    <property type="taxonomic scope" value="Bacteria"/>
</dbReference>
<name>K7QZX4_THEOS</name>
<dbReference type="HAMAP" id="MF_00117">
    <property type="entry name" value="HslO"/>
    <property type="match status" value="1"/>
</dbReference>
<evidence type="ECO:0000256" key="3">
    <source>
        <dbReference type="ARBA" id="ARBA00023157"/>
    </source>
</evidence>
<feature type="disulfide bond" description="Redox-active" evidence="6">
    <location>
        <begin position="245"/>
        <end position="247"/>
    </location>
</feature>
<comment type="function">
    <text evidence="6">Redox regulated molecular chaperone. Protects both thermally unfolding and oxidatively damaged proteins from irreversible aggregation. Plays an important role in the bacterial defense system toward oxidative stress.</text>
</comment>
<dbReference type="PATRIC" id="fig|751945.3.peg.1509"/>
<dbReference type="GO" id="GO:0051082">
    <property type="term" value="F:unfolded protein binding"/>
    <property type="evidence" value="ECO:0007669"/>
    <property type="project" value="UniProtKB-UniRule"/>
</dbReference>
<evidence type="ECO:0000256" key="6">
    <source>
        <dbReference type="HAMAP-Rule" id="MF_00117"/>
    </source>
</evidence>
<dbReference type="GO" id="GO:0044183">
    <property type="term" value="F:protein folding chaperone"/>
    <property type="evidence" value="ECO:0007669"/>
    <property type="project" value="TreeGrafter"/>
</dbReference>
<comment type="subcellular location">
    <subcellularLocation>
        <location evidence="6">Cytoplasm</location>
    </subcellularLocation>
</comment>
<keyword evidence="5 6" id="KW-0676">Redox-active center</keyword>
<dbReference type="GO" id="GO:0042026">
    <property type="term" value="P:protein refolding"/>
    <property type="evidence" value="ECO:0007669"/>
    <property type="project" value="TreeGrafter"/>
</dbReference>
<reference evidence="7 8" key="1">
    <citation type="journal article" date="2013" name="Genome Announc.">
        <title>Whole Genome Sequencing of Thermus oshimai JL-2 and Thermus thermophilus JL-18, Incomplete Denitrifiers from the United States Great Basin.</title>
        <authorList>
            <person name="Murugapiran S.K."/>
            <person name="Huntemann M."/>
            <person name="Wei C.L."/>
            <person name="Han J."/>
            <person name="Detter J.C."/>
            <person name="Han C.S."/>
            <person name="Erkkila T.H."/>
            <person name="Teshima H."/>
            <person name="Chen A."/>
            <person name="Kyrpides N."/>
            <person name="Mavrommatis K."/>
            <person name="Markowitz V."/>
            <person name="Szeto E."/>
            <person name="Ivanova N."/>
            <person name="Pagani I."/>
            <person name="Lam J."/>
            <person name="McDonald A.I."/>
            <person name="Dodsworth J.A."/>
            <person name="Pati A."/>
            <person name="Goodwin L."/>
            <person name="Peters L."/>
            <person name="Pitluck S."/>
            <person name="Woyke T."/>
            <person name="Hedlund B.P."/>
        </authorList>
    </citation>
    <scope>NUCLEOTIDE SEQUENCE</scope>
    <source>
        <strain evidence="7 8">JL-2</strain>
    </source>
</reference>
<evidence type="ECO:0000313" key="8">
    <source>
        <dbReference type="Proteomes" id="UP000000211"/>
    </source>
</evidence>
<evidence type="ECO:0000256" key="1">
    <source>
        <dbReference type="ARBA" id="ARBA00022490"/>
    </source>
</evidence>
<evidence type="ECO:0000256" key="2">
    <source>
        <dbReference type="ARBA" id="ARBA00022833"/>
    </source>
</evidence>
<dbReference type="Gene3D" id="3.55.30.10">
    <property type="entry name" value="Hsp33 domain"/>
    <property type="match status" value="1"/>
</dbReference>
<dbReference type="Gene3D" id="3.90.1280.10">
    <property type="entry name" value="HSP33 redox switch-like"/>
    <property type="match status" value="1"/>
</dbReference>
<gene>
    <name evidence="6" type="primary">hslO</name>
    <name evidence="7" type="ORF">Theos_1527</name>
</gene>
<dbReference type="PANTHER" id="PTHR30111:SF1">
    <property type="entry name" value="33 KDA CHAPERONIN"/>
    <property type="match status" value="1"/>
</dbReference>
<protein>
    <recommendedName>
        <fullName evidence="6">33 kDa chaperonin</fullName>
    </recommendedName>
    <alternativeName>
        <fullName evidence="6">Heat shock protein 33 homolog</fullName>
        <shortName evidence="6">HSP33</shortName>
    </alternativeName>
</protein>
<dbReference type="STRING" id="751945.Theos_1527"/>
<dbReference type="KEGG" id="tos:Theos_1527"/>
<dbReference type="EMBL" id="CP003249">
    <property type="protein sequence ID" value="AFV76555.1"/>
    <property type="molecule type" value="Genomic_DNA"/>
</dbReference>
<dbReference type="HOGENOM" id="CLU_054493_1_0_0"/>
<sequence length="341" mass="36702">MGRILRALAGEGNLRVVAADTGDVVEEARLRHGLSPTATAALGRAMTGALLLAQLLLKTPKERLTLRLEGDGPLGGVVVEADPMGGVRGYVKNPKAEVPLREDGKLNVGAAVGQGFLRVDRALPNGEIYTSTVPLVSGEIAEDLAHYLWQSEQIPSALLLGVRVKGEGEVEAAGGIAVQVLPGASEEVLGRLEANLKDFGPLTERLRKEGLEGALAALFQGLGLERTDLRALGYAENEIPARFRCRCNREKALEALVFFTPEEREDMIVKDGGAEVVCHWCGAAYRFSPEEIRSLVAEVRCPDCGALWLYPKADGTLFRIEGDTCRCGRRVELPGERRAEA</sequence>
<dbReference type="SUPFAM" id="SSF118352">
    <property type="entry name" value="HSP33 redox switch-like"/>
    <property type="match status" value="1"/>
</dbReference>
<dbReference type="RefSeq" id="WP_016329736.1">
    <property type="nucleotide sequence ID" value="NC_019386.1"/>
</dbReference>
<keyword evidence="2 6" id="KW-0862">Zinc</keyword>
<accession>K7QZX4</accession>
<evidence type="ECO:0000256" key="5">
    <source>
        <dbReference type="ARBA" id="ARBA00023284"/>
    </source>
</evidence>
<dbReference type="Pfam" id="PF01430">
    <property type="entry name" value="HSP33"/>
    <property type="match status" value="1"/>
</dbReference>
<organism evidence="7 8">
    <name type="scientific">Thermus oshimai JL-2</name>
    <dbReference type="NCBI Taxonomy" id="751945"/>
    <lineage>
        <taxon>Bacteria</taxon>
        <taxon>Thermotogati</taxon>
        <taxon>Deinococcota</taxon>
        <taxon>Deinococci</taxon>
        <taxon>Thermales</taxon>
        <taxon>Thermaceae</taxon>
        <taxon>Thermus</taxon>
    </lineage>
</organism>
<feature type="disulfide bond" description="Redox-active" evidence="6">
    <location>
        <begin position="278"/>
        <end position="281"/>
    </location>
</feature>
<keyword evidence="4 6" id="KW-0143">Chaperone</keyword>
<dbReference type="Proteomes" id="UP000000211">
    <property type="component" value="Chromosome"/>
</dbReference>
<keyword evidence="3 6" id="KW-1015">Disulfide bond</keyword>
<dbReference type="CDD" id="cd00498">
    <property type="entry name" value="Hsp33"/>
    <property type="match status" value="1"/>
</dbReference>
<dbReference type="OrthoDB" id="9776534at2"/>
<dbReference type="InterPro" id="IPR016153">
    <property type="entry name" value="Heat_shock_Hsp33_N"/>
</dbReference>
<dbReference type="InterPro" id="IPR000397">
    <property type="entry name" value="Heat_shock_Hsp33"/>
</dbReference>
<keyword evidence="1 6" id="KW-0963">Cytoplasm</keyword>
<evidence type="ECO:0000256" key="4">
    <source>
        <dbReference type="ARBA" id="ARBA00023186"/>
    </source>
</evidence>
<keyword evidence="8" id="KW-1185">Reference proteome</keyword>
<dbReference type="PANTHER" id="PTHR30111">
    <property type="entry name" value="33 KDA CHAPERONIN"/>
    <property type="match status" value="1"/>
</dbReference>
<dbReference type="NCBIfam" id="NF001033">
    <property type="entry name" value="PRK00114.1"/>
    <property type="match status" value="1"/>
</dbReference>